<evidence type="ECO:0000256" key="1">
    <source>
        <dbReference type="SAM" id="SignalP"/>
    </source>
</evidence>
<sequence>MRARHLVFLVFVSVDGMSLDVAALNFSSTTVTAPKNGPGLYDLTENNHKLAEQNNEERSAVLELLPAAVKGLAVKVRGSLVRTPRLPEPQTNLKPSDFKKVLLKIGNEKVRDASMDETAFILLLHRHEKESLKRFFRWLRGVDGMDVRADRFLKMTAWKMEKLHDTAVRVWLERKVPPTEVLGITRQWVRGLDLWYRYTLQYRRLKDVKSVSVKDLVQPVMKAYEKETHVTHGYFFQALIDEGHGELAQLMRKELFHLLIAEGVKPATFIKDYSYTAKGTPQRTHVYEHLKAFTLQYVAATEGKGVRLRKTKEV</sequence>
<feature type="chain" id="PRO_5043639760" description="RxLR effector candidate protein" evidence="1">
    <location>
        <begin position="24"/>
        <end position="314"/>
    </location>
</feature>
<accession>A0AAV0UI92</accession>
<reference evidence="2" key="1">
    <citation type="submission" date="2022-12" db="EMBL/GenBank/DDBJ databases">
        <authorList>
            <person name="Webb A."/>
        </authorList>
    </citation>
    <scope>NUCLEOTIDE SEQUENCE</scope>
    <source>
        <strain evidence="2">Hp1</strain>
    </source>
</reference>
<evidence type="ECO:0000313" key="3">
    <source>
        <dbReference type="Proteomes" id="UP001162031"/>
    </source>
</evidence>
<organism evidence="2 3">
    <name type="scientific">Hyaloperonospora brassicae</name>
    <name type="common">Brassica downy mildew</name>
    <name type="synonym">Peronospora brassicae</name>
    <dbReference type="NCBI Taxonomy" id="162125"/>
    <lineage>
        <taxon>Eukaryota</taxon>
        <taxon>Sar</taxon>
        <taxon>Stramenopiles</taxon>
        <taxon>Oomycota</taxon>
        <taxon>Peronosporomycetes</taxon>
        <taxon>Peronosporales</taxon>
        <taxon>Peronosporaceae</taxon>
        <taxon>Hyaloperonospora</taxon>
    </lineage>
</organism>
<protein>
    <recommendedName>
        <fullName evidence="4">RxLR effector candidate protein</fullName>
    </recommendedName>
</protein>
<feature type="signal peptide" evidence="1">
    <location>
        <begin position="1"/>
        <end position="23"/>
    </location>
</feature>
<evidence type="ECO:0000313" key="2">
    <source>
        <dbReference type="EMBL" id="CAI5735235.1"/>
    </source>
</evidence>
<name>A0AAV0UI92_HYABA</name>
<comment type="caution">
    <text evidence="2">The sequence shown here is derived from an EMBL/GenBank/DDBJ whole genome shotgun (WGS) entry which is preliminary data.</text>
</comment>
<dbReference type="Proteomes" id="UP001162031">
    <property type="component" value="Unassembled WGS sequence"/>
</dbReference>
<evidence type="ECO:0008006" key="4">
    <source>
        <dbReference type="Google" id="ProtNLM"/>
    </source>
</evidence>
<proteinExistence type="predicted"/>
<keyword evidence="1" id="KW-0732">Signal</keyword>
<dbReference type="EMBL" id="CANTFL010001256">
    <property type="protein sequence ID" value="CAI5735235.1"/>
    <property type="molecule type" value="Genomic_DNA"/>
</dbReference>
<dbReference type="AlphaFoldDB" id="A0AAV0UI92"/>
<keyword evidence="3" id="KW-1185">Reference proteome</keyword>
<gene>
    <name evidence="2" type="ORF">HBR001_LOCUS6420</name>
</gene>